<evidence type="ECO:0000259" key="9">
    <source>
        <dbReference type="Pfam" id="PF07568"/>
    </source>
</evidence>
<organism evidence="10 11">
    <name type="scientific">Celeribacter halophilus</name>
    <dbReference type="NCBI Taxonomy" id="576117"/>
    <lineage>
        <taxon>Bacteria</taxon>
        <taxon>Pseudomonadati</taxon>
        <taxon>Pseudomonadota</taxon>
        <taxon>Alphaproteobacteria</taxon>
        <taxon>Rhodobacterales</taxon>
        <taxon>Roseobacteraceae</taxon>
        <taxon>Celeribacter</taxon>
    </lineage>
</organism>
<keyword evidence="3" id="KW-0597">Phosphoprotein</keyword>
<evidence type="ECO:0000256" key="5">
    <source>
        <dbReference type="ARBA" id="ARBA00022741"/>
    </source>
</evidence>
<evidence type="ECO:0000256" key="8">
    <source>
        <dbReference type="SAM" id="Phobius"/>
    </source>
</evidence>
<dbReference type="STRING" id="576117.SAMN04488138_102231"/>
<evidence type="ECO:0000313" key="10">
    <source>
        <dbReference type="EMBL" id="SFJ17559.1"/>
    </source>
</evidence>
<feature type="domain" description="Signal transduction histidine kinase subgroup 2 dimerisation and phosphoacceptor" evidence="9">
    <location>
        <begin position="372"/>
        <end position="445"/>
    </location>
</feature>
<feature type="transmembrane region" description="Helical" evidence="8">
    <location>
        <begin position="283"/>
        <end position="306"/>
    </location>
</feature>
<reference evidence="10 11" key="1">
    <citation type="submission" date="2016-10" db="EMBL/GenBank/DDBJ databases">
        <authorList>
            <person name="de Groot N.N."/>
        </authorList>
    </citation>
    <scope>NUCLEOTIDE SEQUENCE [LARGE SCALE GENOMIC DNA]</scope>
    <source>
        <strain evidence="10 11">CGMCC 1.8891</strain>
    </source>
</reference>
<evidence type="ECO:0000256" key="2">
    <source>
        <dbReference type="ARBA" id="ARBA00012438"/>
    </source>
</evidence>
<dbReference type="RefSeq" id="WP_066606244.1">
    <property type="nucleotide sequence ID" value="NZ_FORY01000002.1"/>
</dbReference>
<evidence type="ECO:0000256" key="1">
    <source>
        <dbReference type="ARBA" id="ARBA00000085"/>
    </source>
</evidence>
<keyword evidence="8" id="KW-1133">Transmembrane helix</keyword>
<evidence type="ECO:0000313" key="11">
    <source>
        <dbReference type="Proteomes" id="UP000183299"/>
    </source>
</evidence>
<dbReference type="PANTHER" id="PTHR41523">
    <property type="entry name" value="TWO-COMPONENT SYSTEM SENSOR PROTEIN"/>
    <property type="match status" value="1"/>
</dbReference>
<sequence length="582" mass="63040">MKGGGWRRYVDGLGVRLAALLSIALFPIGLIAVSLTHQFSNAADDRAKSNLLALTAQAAAGEEGFIRSGFGATNALAAVIPSMDTDSPACSQIFRDFVAQSPAFSFAGFVGLDGILKCGTSSVGYDFSEGEVYHDMIENPAPRSDLTLSAPISGTSVIVLSSPVSIDGAFAGYVAVSLPHNESRMVLDNAPVDRPVELITFNREGEILSAAGGLDDVRDRLPKGRPLANLTGQYRMSFLGTTNDGEPRIFAVVPILRNQVYAIGSWPRERLSVAPGFTMTTPMIFPIAMWLTSLGVAYFAVHRLAIKHIRHLSRDMRDFATTRRHARRSKDMALPRELREIDEAWHDLADTVIRDEAELEDNIHDKSVLLKEVHHRVKNNLQLIASIVNMKVRKARTPEARFALKEVQGRVMSIATVHRSLYETTTEGRVRADELLGSTIGKLIRAGVGHETGLKSAETYEPVVLYPDQAVPLSLLAAEASTNALKYVGRPTGGAPYVHVSLTQIAPDMARLAIENSKGVALVPPEQVSGTGLGSNLIKAFAQQLGGKLTVEEDDLHYSVIVDFPIADFDDAETDSGISEME</sequence>
<comment type="catalytic activity">
    <reaction evidence="1">
        <text>ATP + protein L-histidine = ADP + protein N-phospho-L-histidine.</text>
        <dbReference type="EC" id="2.7.13.3"/>
    </reaction>
</comment>
<dbReference type="InterPro" id="IPR036890">
    <property type="entry name" value="HATPase_C_sf"/>
</dbReference>
<dbReference type="Gene3D" id="3.30.565.10">
    <property type="entry name" value="Histidine kinase-like ATPase, C-terminal domain"/>
    <property type="match status" value="1"/>
</dbReference>
<gene>
    <name evidence="10" type="ORF">SAMN04488138_102231</name>
</gene>
<dbReference type="Proteomes" id="UP000183299">
    <property type="component" value="Unassembled WGS sequence"/>
</dbReference>
<protein>
    <recommendedName>
        <fullName evidence="2">histidine kinase</fullName>
        <ecNumber evidence="2">2.7.13.3</ecNumber>
    </recommendedName>
</protein>
<dbReference type="EC" id="2.7.13.3" evidence="2"/>
<dbReference type="GO" id="GO:0004673">
    <property type="term" value="F:protein histidine kinase activity"/>
    <property type="evidence" value="ECO:0007669"/>
    <property type="project" value="UniProtKB-EC"/>
</dbReference>
<name>A0A1I3P802_9RHOB</name>
<keyword evidence="7" id="KW-0067">ATP-binding</keyword>
<feature type="transmembrane region" description="Helical" evidence="8">
    <location>
        <begin position="12"/>
        <end position="35"/>
    </location>
</feature>
<dbReference type="PANTHER" id="PTHR41523:SF8">
    <property type="entry name" value="ETHYLENE RESPONSE SENSOR PROTEIN"/>
    <property type="match status" value="1"/>
</dbReference>
<keyword evidence="4" id="KW-0808">Transferase</keyword>
<dbReference type="GeneID" id="98664035"/>
<keyword evidence="8" id="KW-0812">Transmembrane</keyword>
<evidence type="ECO:0000256" key="7">
    <source>
        <dbReference type="ARBA" id="ARBA00022840"/>
    </source>
</evidence>
<evidence type="ECO:0000256" key="4">
    <source>
        <dbReference type="ARBA" id="ARBA00022679"/>
    </source>
</evidence>
<dbReference type="AlphaFoldDB" id="A0A1I3P802"/>
<proteinExistence type="predicted"/>
<evidence type="ECO:0000256" key="6">
    <source>
        <dbReference type="ARBA" id="ARBA00022777"/>
    </source>
</evidence>
<keyword evidence="6 10" id="KW-0418">Kinase</keyword>
<dbReference type="Pfam" id="PF07568">
    <property type="entry name" value="HisKA_2"/>
    <property type="match status" value="1"/>
</dbReference>
<keyword evidence="8" id="KW-0472">Membrane</keyword>
<dbReference type="InterPro" id="IPR011495">
    <property type="entry name" value="Sig_transdc_His_kin_sub2_dim/P"/>
</dbReference>
<keyword evidence="5" id="KW-0547">Nucleotide-binding</keyword>
<dbReference type="OrthoDB" id="9767435at2"/>
<dbReference type="GO" id="GO:0005524">
    <property type="term" value="F:ATP binding"/>
    <property type="evidence" value="ECO:0007669"/>
    <property type="project" value="UniProtKB-KW"/>
</dbReference>
<dbReference type="EMBL" id="FORY01000002">
    <property type="protein sequence ID" value="SFJ17559.1"/>
    <property type="molecule type" value="Genomic_DNA"/>
</dbReference>
<keyword evidence="11" id="KW-1185">Reference proteome</keyword>
<dbReference type="Gene3D" id="3.30.450.20">
    <property type="entry name" value="PAS domain"/>
    <property type="match status" value="2"/>
</dbReference>
<accession>A0A1I3P802</accession>
<evidence type="ECO:0000256" key="3">
    <source>
        <dbReference type="ARBA" id="ARBA00022553"/>
    </source>
</evidence>